<evidence type="ECO:0000256" key="3">
    <source>
        <dbReference type="ARBA" id="ARBA00022723"/>
    </source>
</evidence>
<name>A0A812DYH0_ACAPH</name>
<dbReference type="PROSITE" id="PS50222">
    <property type="entry name" value="EF_HAND_2"/>
    <property type="match status" value="1"/>
</dbReference>
<sequence length="173" mass="19665">MVQSIPSKMQGEVNVPYTLHCGGFQKALQDSVLWLSSGGTRSVLHYDGMDNFNCVLDGEKNVLLFDTVKPNNEHDRSRLLAKWLGKENVSRKEFLLEISQLDKEVQYDLFNDADADGDGNLSWPELYSFDIKNYMLQTLAGISTNELSGCKHTPDDSKDMKIRKYPQQARDEL</sequence>
<keyword evidence="5 10" id="KW-0560">Oxidoreductase</keyword>
<evidence type="ECO:0000259" key="9">
    <source>
        <dbReference type="PROSITE" id="PS50222"/>
    </source>
</evidence>
<evidence type="ECO:0000313" key="11">
    <source>
        <dbReference type="Proteomes" id="UP000597762"/>
    </source>
</evidence>
<dbReference type="EC" id="1.14.11.27" evidence="10"/>
<dbReference type="Proteomes" id="UP000597762">
    <property type="component" value="Unassembled WGS sequence"/>
</dbReference>
<dbReference type="OrthoDB" id="415358at2759"/>
<evidence type="ECO:0000256" key="4">
    <source>
        <dbReference type="ARBA" id="ARBA00022837"/>
    </source>
</evidence>
<keyword evidence="6" id="KW-0408">Iron</keyword>
<evidence type="ECO:0000313" key="10">
    <source>
        <dbReference type="EMBL" id="CAE1309799.1"/>
    </source>
</evidence>
<comment type="cofactor">
    <cofactor evidence="1">
        <name>Fe(2+)</name>
        <dbReference type="ChEBI" id="CHEBI:29033"/>
    </cofactor>
</comment>
<dbReference type="InterPro" id="IPR041667">
    <property type="entry name" value="Cupin_8"/>
</dbReference>
<keyword evidence="11" id="KW-1185">Reference proteome</keyword>
<dbReference type="Pfam" id="PF13621">
    <property type="entry name" value="Cupin_8"/>
    <property type="match status" value="1"/>
</dbReference>
<dbReference type="PANTHER" id="PTHR12461:SF106">
    <property type="entry name" value="BIFUNCTIONAL PEPTIDASE AND ARGINYL-HYDROXYLASE JMJD5"/>
    <property type="match status" value="1"/>
</dbReference>
<evidence type="ECO:0000256" key="2">
    <source>
        <dbReference type="ARBA" id="ARBA00004123"/>
    </source>
</evidence>
<evidence type="ECO:0000256" key="1">
    <source>
        <dbReference type="ARBA" id="ARBA00001954"/>
    </source>
</evidence>
<dbReference type="SUPFAM" id="SSF51197">
    <property type="entry name" value="Clavaminate synthase-like"/>
    <property type="match status" value="1"/>
</dbReference>
<evidence type="ECO:0000256" key="7">
    <source>
        <dbReference type="ARBA" id="ARBA00023242"/>
    </source>
</evidence>
<gene>
    <name evidence="10" type="ORF">SPHA_61460</name>
</gene>
<feature type="region of interest" description="Disordered" evidence="8">
    <location>
        <begin position="150"/>
        <end position="173"/>
    </location>
</feature>
<comment type="subcellular location">
    <subcellularLocation>
        <location evidence="2">Nucleus</location>
    </subcellularLocation>
</comment>
<protein>
    <submittedName>
        <fullName evidence="10">KDM8</fullName>
        <ecNumber evidence="10">1.14.11.27</ecNumber>
    </submittedName>
</protein>
<dbReference type="GO" id="GO:0005509">
    <property type="term" value="F:calcium ion binding"/>
    <property type="evidence" value="ECO:0007669"/>
    <property type="project" value="InterPro"/>
</dbReference>
<dbReference type="InterPro" id="IPR018247">
    <property type="entry name" value="EF_Hand_1_Ca_BS"/>
</dbReference>
<comment type="caution">
    <text evidence="10">The sequence shown here is derived from an EMBL/GenBank/DDBJ whole genome shotgun (WGS) entry which is preliminary data.</text>
</comment>
<organism evidence="10 11">
    <name type="scientific">Acanthosepion pharaonis</name>
    <name type="common">Pharaoh cuttlefish</name>
    <name type="synonym">Sepia pharaonis</name>
    <dbReference type="NCBI Taxonomy" id="158019"/>
    <lineage>
        <taxon>Eukaryota</taxon>
        <taxon>Metazoa</taxon>
        <taxon>Spiralia</taxon>
        <taxon>Lophotrochozoa</taxon>
        <taxon>Mollusca</taxon>
        <taxon>Cephalopoda</taxon>
        <taxon>Coleoidea</taxon>
        <taxon>Decapodiformes</taxon>
        <taxon>Sepiida</taxon>
        <taxon>Sepiina</taxon>
        <taxon>Sepiidae</taxon>
        <taxon>Acanthosepion</taxon>
    </lineage>
</organism>
<dbReference type="Gene3D" id="2.60.120.650">
    <property type="entry name" value="Cupin"/>
    <property type="match status" value="1"/>
</dbReference>
<feature type="domain" description="EF-hand" evidence="9">
    <location>
        <begin position="101"/>
        <end position="136"/>
    </location>
</feature>
<keyword evidence="3" id="KW-0479">Metal-binding</keyword>
<dbReference type="GO" id="GO:0005634">
    <property type="term" value="C:nucleus"/>
    <property type="evidence" value="ECO:0007669"/>
    <property type="project" value="UniProtKB-SubCell"/>
</dbReference>
<reference evidence="10" key="1">
    <citation type="submission" date="2021-01" db="EMBL/GenBank/DDBJ databases">
        <authorList>
            <person name="Li R."/>
            <person name="Bekaert M."/>
        </authorList>
    </citation>
    <scope>NUCLEOTIDE SEQUENCE</scope>
    <source>
        <strain evidence="10">Farmed</strain>
    </source>
</reference>
<dbReference type="AlphaFoldDB" id="A0A812DYH0"/>
<dbReference type="PANTHER" id="PTHR12461">
    <property type="entry name" value="HYPOXIA-INDUCIBLE FACTOR 1 ALPHA INHIBITOR-RELATED"/>
    <property type="match status" value="1"/>
</dbReference>
<dbReference type="PROSITE" id="PS00018">
    <property type="entry name" value="EF_HAND_1"/>
    <property type="match status" value="1"/>
</dbReference>
<evidence type="ECO:0000256" key="6">
    <source>
        <dbReference type="ARBA" id="ARBA00023004"/>
    </source>
</evidence>
<dbReference type="SUPFAM" id="SSF47473">
    <property type="entry name" value="EF-hand"/>
    <property type="match status" value="1"/>
</dbReference>
<dbReference type="GO" id="GO:0140680">
    <property type="term" value="F:histone H3K36me/H3K36me2 demethylase activity"/>
    <property type="evidence" value="ECO:0007669"/>
    <property type="project" value="UniProtKB-EC"/>
</dbReference>
<dbReference type="InterPro" id="IPR011992">
    <property type="entry name" value="EF-hand-dom_pair"/>
</dbReference>
<dbReference type="InterPro" id="IPR002048">
    <property type="entry name" value="EF_hand_dom"/>
</dbReference>
<keyword evidence="7" id="KW-0539">Nucleus</keyword>
<evidence type="ECO:0000256" key="8">
    <source>
        <dbReference type="SAM" id="MobiDB-lite"/>
    </source>
</evidence>
<dbReference type="EMBL" id="CAHIKZ030004353">
    <property type="protein sequence ID" value="CAE1309799.1"/>
    <property type="molecule type" value="Genomic_DNA"/>
</dbReference>
<keyword evidence="4" id="KW-0106">Calcium</keyword>
<accession>A0A812DYH0</accession>
<proteinExistence type="predicted"/>
<feature type="compositionally biased region" description="Basic and acidic residues" evidence="8">
    <location>
        <begin position="152"/>
        <end position="162"/>
    </location>
</feature>
<evidence type="ECO:0000256" key="5">
    <source>
        <dbReference type="ARBA" id="ARBA00023002"/>
    </source>
</evidence>